<keyword evidence="7" id="KW-0934">Plastid</keyword>
<keyword evidence="7" id="KW-0150">Chloroplast</keyword>
<evidence type="ECO:0000256" key="2">
    <source>
        <dbReference type="ARBA" id="ARBA00009596"/>
    </source>
</evidence>
<reference evidence="8 9" key="1">
    <citation type="submission" date="2024-11" db="EMBL/GenBank/DDBJ databases">
        <title>A near-complete genome assembly of Cinchona calisaya.</title>
        <authorList>
            <person name="Lian D.C."/>
            <person name="Zhao X.W."/>
            <person name="Wei L."/>
        </authorList>
    </citation>
    <scope>NUCLEOTIDE SEQUENCE [LARGE SCALE GENOMIC DNA]</scope>
    <source>
        <tissue evidence="8">Nenye</tissue>
    </source>
</reference>
<evidence type="ECO:0000313" key="8">
    <source>
        <dbReference type="EMBL" id="KAL3498329.1"/>
    </source>
</evidence>
<accession>A0ABD2XSW7</accession>
<dbReference type="InterPro" id="IPR005691">
    <property type="entry name" value="Tic20"/>
</dbReference>
<comment type="function">
    <text evidence="7">Involved in protein precursor import into chloroplasts.</text>
</comment>
<keyword evidence="4" id="KW-1001">Plastid inner membrane</keyword>
<comment type="similarity">
    <text evidence="2 7">Belongs to the Tic20 family.</text>
</comment>
<dbReference type="Pfam" id="PF16166">
    <property type="entry name" value="TIC20"/>
    <property type="match status" value="1"/>
</dbReference>
<evidence type="ECO:0000256" key="6">
    <source>
        <dbReference type="ARBA" id="ARBA00023136"/>
    </source>
</evidence>
<sequence>MILHGWTLKSGAVSVSYKACNPKSNRLASSGIPHLPAKAVVSCAGSSWSPHPRLISCSKGPIGRLPSWFLMAYFFVAYLGVGVAIAYVFTVLESMRCALTGMYADIPFVCDAACIQIPDD</sequence>
<comment type="caution">
    <text evidence="7">Lacks conserved residue(s) required for the propagation of feature annotation.</text>
</comment>
<name>A0ABD2XSW7_9GENT</name>
<evidence type="ECO:0000313" key="9">
    <source>
        <dbReference type="Proteomes" id="UP001630127"/>
    </source>
</evidence>
<keyword evidence="9" id="KW-1185">Reference proteome</keyword>
<dbReference type="AlphaFoldDB" id="A0ABD2XSW7"/>
<evidence type="ECO:0000256" key="5">
    <source>
        <dbReference type="ARBA" id="ARBA00022989"/>
    </source>
</evidence>
<comment type="caution">
    <text evidence="8">The sequence shown here is derived from an EMBL/GenBank/DDBJ whole genome shotgun (WGS) entry which is preliminary data.</text>
</comment>
<feature type="transmembrane region" description="Helical" evidence="7">
    <location>
        <begin position="68"/>
        <end position="92"/>
    </location>
</feature>
<keyword evidence="3 7" id="KW-0812">Transmembrane</keyword>
<evidence type="ECO:0000256" key="7">
    <source>
        <dbReference type="RuleBase" id="RU367003"/>
    </source>
</evidence>
<dbReference type="EMBL" id="JBJUIK010000017">
    <property type="protein sequence ID" value="KAL3498329.1"/>
    <property type="molecule type" value="Genomic_DNA"/>
</dbReference>
<dbReference type="GO" id="GO:0009706">
    <property type="term" value="C:chloroplast inner membrane"/>
    <property type="evidence" value="ECO:0007669"/>
    <property type="project" value="UniProtKB-SubCell"/>
</dbReference>
<comment type="subcellular location">
    <subcellularLocation>
        <location evidence="1">Plastid</location>
        <location evidence="1">Chloroplast inner membrane</location>
        <topology evidence="1">Multi-pass membrane protein</topology>
    </subcellularLocation>
    <subcellularLocation>
        <location evidence="7">Plastid</location>
        <location evidence="7">Chloroplast membrane</location>
        <topology evidence="7">Multi-pass membrane protein</topology>
    </subcellularLocation>
</comment>
<protein>
    <recommendedName>
        <fullName evidence="7">Protein TIC 20</fullName>
    </recommendedName>
</protein>
<evidence type="ECO:0000256" key="4">
    <source>
        <dbReference type="ARBA" id="ARBA00022780"/>
    </source>
</evidence>
<evidence type="ECO:0000256" key="1">
    <source>
        <dbReference type="ARBA" id="ARBA00004478"/>
    </source>
</evidence>
<gene>
    <name evidence="8" type="ORF">ACH5RR_041061</name>
</gene>
<keyword evidence="6 7" id="KW-0472">Membrane</keyword>
<dbReference type="PANTHER" id="PTHR33510">
    <property type="entry name" value="PROTEIN TIC 20-II, CHLOROPLASTIC"/>
    <property type="match status" value="1"/>
</dbReference>
<organism evidence="8 9">
    <name type="scientific">Cinchona calisaya</name>
    <dbReference type="NCBI Taxonomy" id="153742"/>
    <lineage>
        <taxon>Eukaryota</taxon>
        <taxon>Viridiplantae</taxon>
        <taxon>Streptophyta</taxon>
        <taxon>Embryophyta</taxon>
        <taxon>Tracheophyta</taxon>
        <taxon>Spermatophyta</taxon>
        <taxon>Magnoliopsida</taxon>
        <taxon>eudicotyledons</taxon>
        <taxon>Gunneridae</taxon>
        <taxon>Pentapetalae</taxon>
        <taxon>asterids</taxon>
        <taxon>lamiids</taxon>
        <taxon>Gentianales</taxon>
        <taxon>Rubiaceae</taxon>
        <taxon>Cinchonoideae</taxon>
        <taxon>Cinchoneae</taxon>
        <taxon>Cinchona</taxon>
    </lineage>
</organism>
<keyword evidence="5 7" id="KW-1133">Transmembrane helix</keyword>
<proteinExistence type="inferred from homology"/>
<dbReference type="PANTHER" id="PTHR33510:SF9">
    <property type="entry name" value="HIT-TYPE ZINC FINGER FAMILY PROTEIN-RELATED"/>
    <property type="match status" value="1"/>
</dbReference>
<dbReference type="Proteomes" id="UP001630127">
    <property type="component" value="Unassembled WGS sequence"/>
</dbReference>
<evidence type="ECO:0000256" key="3">
    <source>
        <dbReference type="ARBA" id="ARBA00022692"/>
    </source>
</evidence>